<sequence length="493" mass="58023">MIKNRVDIKNFIIKIERDFSVNEWQVNGIHLWPTLRIKLYFYLINKIEFEAKVLPNQPYASNQTISPIRKLLYRFKRKVKQLNTIYNYLLWKTKLPQKNYLFLGGDVHRVAHENSRFNRFFDVLIDKYGIQEQSLYLEYGNQIVKNQYHSERVLFYEPIFVGYKLLHRTSKSEVVFKWNGFAEFKSFLTQNEMTKDFIQNNDVSNLEYWARELFLPKIAFFKTVLQKIQPKQIHFLCYYSEFNYALLVAANQAKITTVEMQHGPQTDIHLSYGSWTTIPETGYDVLPRVFWNWDESSANVLKKWMQSNPNYEVKVIGNPWLDYWKTKSQAYPHKDFILYSLQPNPITLDQLFTLQLLECIRSGEEIWFIRLHPRQMHEMDTIVTLLAKENLSAKVNITAATQDPLPQLLANAKLHVTHSSGTAIEATFFGLKTVLLNEIGLVSFPELLAKNQAIYIDYLSEDFASKFKSYLAGLDKPENNTIFEQPIISNLFP</sequence>
<name>A0A365P3I6_9FLAO</name>
<dbReference type="RefSeq" id="WP_113988101.1">
    <property type="nucleotide sequence ID" value="NZ_QLST01000003.1"/>
</dbReference>
<reference evidence="1 2" key="1">
    <citation type="submission" date="2018-06" db="EMBL/GenBank/DDBJ databases">
        <title>Flavobacterium tibetense sp. nov., isolated from a wetland YonghuCo on Tibetan Plateau.</title>
        <authorList>
            <person name="Xing P."/>
            <person name="Phurbu D."/>
            <person name="Lu H."/>
        </authorList>
    </citation>
    <scope>NUCLEOTIDE SEQUENCE [LARGE SCALE GENOMIC DNA]</scope>
    <source>
        <strain evidence="1 2">YH5</strain>
    </source>
</reference>
<organism evidence="1 2">
    <name type="scientific">Flavobacterium tibetense</name>
    <dbReference type="NCBI Taxonomy" id="2233533"/>
    <lineage>
        <taxon>Bacteria</taxon>
        <taxon>Pseudomonadati</taxon>
        <taxon>Bacteroidota</taxon>
        <taxon>Flavobacteriia</taxon>
        <taxon>Flavobacteriales</taxon>
        <taxon>Flavobacteriaceae</taxon>
        <taxon>Flavobacterium</taxon>
    </lineage>
</organism>
<dbReference type="SUPFAM" id="SSF53756">
    <property type="entry name" value="UDP-Glycosyltransferase/glycogen phosphorylase"/>
    <property type="match status" value="1"/>
</dbReference>
<gene>
    <name evidence="1" type="ORF">DPN68_02915</name>
</gene>
<dbReference type="Proteomes" id="UP000253319">
    <property type="component" value="Unassembled WGS sequence"/>
</dbReference>
<accession>A0A365P3I6</accession>
<evidence type="ECO:0000313" key="2">
    <source>
        <dbReference type="Proteomes" id="UP000253319"/>
    </source>
</evidence>
<comment type="caution">
    <text evidence="1">The sequence shown here is derived from an EMBL/GenBank/DDBJ whole genome shotgun (WGS) entry which is preliminary data.</text>
</comment>
<keyword evidence="2" id="KW-1185">Reference proteome</keyword>
<proteinExistence type="predicted"/>
<dbReference type="OrthoDB" id="8704783at2"/>
<dbReference type="AlphaFoldDB" id="A0A365P3I6"/>
<protein>
    <submittedName>
        <fullName evidence="1">Uncharacterized protein</fullName>
    </submittedName>
</protein>
<evidence type="ECO:0000313" key="1">
    <source>
        <dbReference type="EMBL" id="RBA29132.1"/>
    </source>
</evidence>
<dbReference type="EMBL" id="QLST01000003">
    <property type="protein sequence ID" value="RBA29132.1"/>
    <property type="molecule type" value="Genomic_DNA"/>
</dbReference>